<feature type="region of interest" description="Disordered" evidence="3">
    <location>
        <begin position="1195"/>
        <end position="1260"/>
    </location>
</feature>
<dbReference type="EMBL" id="PGCJ01000377">
    <property type="protein sequence ID" value="PLW30479.1"/>
    <property type="molecule type" value="Genomic_DNA"/>
</dbReference>
<dbReference type="GO" id="GO:0000182">
    <property type="term" value="F:rDNA binding"/>
    <property type="evidence" value="ECO:0007669"/>
    <property type="project" value="TreeGrafter"/>
</dbReference>
<evidence type="ECO:0000256" key="2">
    <source>
        <dbReference type="ARBA" id="ARBA00023242"/>
    </source>
</evidence>
<reference evidence="6 7" key="1">
    <citation type="submission" date="2017-11" db="EMBL/GenBank/DDBJ databases">
        <title>De novo assembly and phasing of dikaryotic genomes from two isolates of Puccinia coronata f. sp. avenae, the causal agent of oat crown rust.</title>
        <authorList>
            <person name="Miller M.E."/>
            <person name="Zhang Y."/>
            <person name="Omidvar V."/>
            <person name="Sperschneider J."/>
            <person name="Schwessinger B."/>
            <person name="Raley C."/>
            <person name="Palmer J.M."/>
            <person name="Garnica D."/>
            <person name="Upadhyaya N."/>
            <person name="Rathjen J."/>
            <person name="Taylor J.M."/>
            <person name="Park R.F."/>
            <person name="Dodds P.N."/>
            <person name="Hirsch C.D."/>
            <person name="Kianian S.F."/>
            <person name="Figueroa M."/>
        </authorList>
    </citation>
    <scope>NUCLEOTIDE SEQUENCE [LARGE SCALE GENOMIC DNA]</scope>
    <source>
        <strain evidence="4">12NC29</strain>
        <strain evidence="5">12SD80</strain>
    </source>
</reference>
<dbReference type="GO" id="GO:0006355">
    <property type="term" value="P:regulation of DNA-templated transcription"/>
    <property type="evidence" value="ECO:0007669"/>
    <property type="project" value="InterPro"/>
</dbReference>
<dbReference type="STRING" id="200324.A0A2N5VF05"/>
<evidence type="ECO:0000313" key="7">
    <source>
        <dbReference type="Proteomes" id="UP000235392"/>
    </source>
</evidence>
<evidence type="ECO:0000256" key="3">
    <source>
        <dbReference type="SAM" id="MobiDB-lite"/>
    </source>
</evidence>
<feature type="compositionally biased region" description="Basic residues" evidence="3">
    <location>
        <begin position="1244"/>
        <end position="1254"/>
    </location>
</feature>
<evidence type="ECO:0008006" key="8">
    <source>
        <dbReference type="Google" id="ProtNLM"/>
    </source>
</evidence>
<comment type="caution">
    <text evidence="5">The sequence shown here is derived from an EMBL/GenBank/DDBJ whole genome shotgun (WGS) entry which is preliminary data.</text>
</comment>
<organism evidence="5 7">
    <name type="scientific">Puccinia coronata f. sp. avenae</name>
    <dbReference type="NCBI Taxonomy" id="200324"/>
    <lineage>
        <taxon>Eukaryota</taxon>
        <taxon>Fungi</taxon>
        <taxon>Dikarya</taxon>
        <taxon>Basidiomycota</taxon>
        <taxon>Pucciniomycotina</taxon>
        <taxon>Pucciniomycetes</taxon>
        <taxon>Pucciniales</taxon>
        <taxon>Pucciniaceae</taxon>
        <taxon>Puccinia</taxon>
    </lineage>
</organism>
<protein>
    <recommendedName>
        <fullName evidence="8">DNA polymerase V</fullName>
    </recommendedName>
</protein>
<dbReference type="AlphaFoldDB" id="A0A2N5VF05"/>
<proteinExistence type="predicted"/>
<feature type="compositionally biased region" description="Basic and acidic residues" evidence="3">
    <location>
        <begin position="1232"/>
        <end position="1243"/>
    </location>
</feature>
<dbReference type="Proteomes" id="UP000235392">
    <property type="component" value="Unassembled WGS sequence"/>
</dbReference>
<keyword evidence="2" id="KW-0539">Nucleus</keyword>
<accession>A0A2N5VF05</accession>
<dbReference type="EMBL" id="PGCI01000022">
    <property type="protein sequence ID" value="PLW48578.1"/>
    <property type="molecule type" value="Genomic_DNA"/>
</dbReference>
<gene>
    <name evidence="4" type="ORF">PCANC_26980</name>
    <name evidence="5" type="ORF">PCASD_03354</name>
</gene>
<dbReference type="PANTHER" id="PTHR13213:SF2">
    <property type="entry name" value="MYB-BINDING PROTEIN 1A"/>
    <property type="match status" value="1"/>
</dbReference>
<evidence type="ECO:0000313" key="5">
    <source>
        <dbReference type="EMBL" id="PLW48578.1"/>
    </source>
</evidence>
<keyword evidence="6" id="KW-1185">Reference proteome</keyword>
<dbReference type="GO" id="GO:0005730">
    <property type="term" value="C:nucleolus"/>
    <property type="evidence" value="ECO:0007669"/>
    <property type="project" value="InterPro"/>
</dbReference>
<feature type="compositionally biased region" description="Acidic residues" evidence="3">
    <location>
        <begin position="771"/>
        <end position="806"/>
    </location>
</feature>
<dbReference type="OrthoDB" id="342531at2759"/>
<name>A0A2N5VF05_9BASI</name>
<comment type="subcellular location">
    <subcellularLocation>
        <location evidence="1">Nucleus</location>
    </subcellularLocation>
</comment>
<dbReference type="Proteomes" id="UP000235388">
    <property type="component" value="Unassembled WGS sequence"/>
</dbReference>
<dbReference type="PANTHER" id="PTHR13213">
    <property type="entry name" value="MYB-BINDING PROTEIN 1A FAMILY MEMBER"/>
    <property type="match status" value="1"/>
</dbReference>
<evidence type="ECO:0000256" key="1">
    <source>
        <dbReference type="ARBA" id="ARBA00004123"/>
    </source>
</evidence>
<sequence length="1260" mass="139913">MSARIMSLFGSLSSSNLDERVLAACSIVYHLTQVEPPPPHSSDPCLADFSNSNDLNYTLKRLVRGLASPTPGARLGFSIALCQIIQKFPQLSPLSIFDLIISATPLQSAMKASEERDSQFGRLFGIKCIAESGALFRDIETPQDSRDSAQHGNEQSTLLKKLLEELCDLARRAPWLSQGVGSVLVLDITMQILLHPKSTLAQSGALNQIAEMFLTNTEVLTLEQLALIILLQQHSVKFAWESILSKTFPNKQILSEANQEKLSAILMNIDGMPLSQLAQTGPTETDGKTLSSTPDLPTCPHFIHRILISASRSASNFTLSNFYNQLFERYYFAEKSSPSRRSHGFLILNNLLESDLIPCQEKPDFLTLNCVHTLQVQLAATDRLLHKMALSVASNVVSQVEQNKAAGSALAKGFASRIRALAPNFDHNCHQKLTRSLVFKMLSPELDLWTKELISAFQQGSPVWSGAQPVVDAPAEEEQDLQSSRELFREMMLTQLCSVINMNTPACTIGCATSILRCLTLCAFFGEVSCEKPKKYTTRSTNPAVPFSAHLRELCKARLYTCLLDLVERTRMQFFDKKKNQPKTAQATHPLHGFRPSQVILEIVTSHGSSQPAEALETSACIQSIRQNVKELRGRGANTESSKLHNKKEALVLLCDILYLMTYDDQDGWTEALPLIERLNKDVGTLLPPDGEFNHSQRLAPAMANLTECLLFLLSWPIALLRTVVEINFDSFSDCIGAQSLQLLIDHINPPESPLDDEDMDGASSGSEGANENEDSADEESSAEEDDDDDESDGDGETITDGESIDEEFRNDVAAALGNALSQAARSDDDSDDESELMNDDEMLALDANLAAIFKRRTGKKLTRMHNTQDLHLRMKILELIGKFVKLRPAPATLGRLIKPLLELIGKINPSEVAMKKKVMKILEDATRLTSTQSDRSLAGEPLSLAEISEIMTAVHLIAQTTQTADTGKSCGKCNLWLIEMVQCHTSSFVMESERQSALQILIKQHQDALKNFCSKRSSKLRPDFFSMIFKRFPAFGWLLRNEILDLSLDSSTLNAYRREQMLDLVSILINGYPPKNQCGPESVLQFDSYIRRLKEAILSQREVIATRKSADGPTKELLSGLKSLTALIKMMNSALRKRTKMEATNRSHWTIWSSHEIKTLSDFSAEIPASPQSPMIVKLMEGLTQFLQQNGVESAGVEQNKEPQKLKRKKGASHTTATEGGEEEDEGTPQVEKDSQEKEVEHKKKSKKNKKKKTSDVTE</sequence>
<dbReference type="InterPro" id="IPR007015">
    <property type="entry name" value="DNA_pol_V/MYBBP1A"/>
</dbReference>
<evidence type="ECO:0000313" key="6">
    <source>
        <dbReference type="Proteomes" id="UP000235388"/>
    </source>
</evidence>
<evidence type="ECO:0000313" key="4">
    <source>
        <dbReference type="EMBL" id="PLW30479.1"/>
    </source>
</evidence>
<feature type="region of interest" description="Disordered" evidence="3">
    <location>
        <begin position="748"/>
        <end position="806"/>
    </location>
</feature>
<dbReference type="Pfam" id="PF04931">
    <property type="entry name" value="DNA_pol_phi"/>
    <property type="match status" value="1"/>
</dbReference>